<dbReference type="Pfam" id="PF08139">
    <property type="entry name" value="LPAM_1"/>
    <property type="match status" value="1"/>
</dbReference>
<keyword evidence="2 3" id="KW-0732">Signal</keyword>
<dbReference type="InterPro" id="IPR012640">
    <property type="entry name" value="Membr_lipoprot_lipid_attach_CS"/>
</dbReference>
<accession>C6AQY8</accession>
<dbReference type="PROSITE" id="PS51257">
    <property type="entry name" value="PROKAR_LIPOPROTEIN"/>
    <property type="match status" value="1"/>
</dbReference>
<dbReference type="InterPro" id="IPR021747">
    <property type="entry name" value="DUF3313"/>
</dbReference>
<evidence type="ECO:0000256" key="3">
    <source>
        <dbReference type="SAM" id="SignalP"/>
    </source>
</evidence>
<dbReference type="Pfam" id="PF11769">
    <property type="entry name" value="DUF3313"/>
    <property type="match status" value="1"/>
</dbReference>
<dbReference type="RefSeq" id="WP_015820928.1">
    <property type="nucleotide sequence ID" value="NC_012997.1"/>
</dbReference>
<feature type="signal peptide" evidence="3">
    <location>
        <begin position="1"/>
        <end position="20"/>
    </location>
</feature>
<dbReference type="OrthoDB" id="6385388at2"/>
<organism evidence="4 5">
    <name type="scientific">Teredinibacter turnerae (strain ATCC 39867 / T7901)</name>
    <dbReference type="NCBI Taxonomy" id="377629"/>
    <lineage>
        <taxon>Bacteria</taxon>
        <taxon>Pseudomonadati</taxon>
        <taxon>Pseudomonadota</taxon>
        <taxon>Gammaproteobacteria</taxon>
        <taxon>Cellvibrionales</taxon>
        <taxon>Cellvibrionaceae</taxon>
        <taxon>Teredinibacter</taxon>
    </lineage>
</organism>
<dbReference type="EMBL" id="CP001614">
    <property type="protein sequence ID" value="ACS93530.1"/>
    <property type="molecule type" value="Genomic_DNA"/>
</dbReference>
<proteinExistence type="predicted"/>
<evidence type="ECO:0000256" key="1">
    <source>
        <dbReference type="ARBA" id="ARBA00017922"/>
    </source>
</evidence>
<evidence type="ECO:0000313" key="5">
    <source>
        <dbReference type="Proteomes" id="UP000009080"/>
    </source>
</evidence>
<reference evidence="4 5" key="1">
    <citation type="journal article" date="2009" name="PLoS ONE">
        <title>The complete genome of Teredinibacter turnerae T7901: an intracellular endosymbiont of marine wood-boring bivalves (shipworms).</title>
        <authorList>
            <person name="Yang J.C."/>
            <person name="Madupu R."/>
            <person name="Durkin A.S."/>
            <person name="Ekborg N.A."/>
            <person name="Pedamallu C.S."/>
            <person name="Hostetler J.B."/>
            <person name="Radune D."/>
            <person name="Toms B.S."/>
            <person name="Henrissat B."/>
            <person name="Coutinho P.M."/>
            <person name="Schwarz S."/>
            <person name="Field L."/>
            <person name="Trindade-Silva A.E."/>
            <person name="Soares C.A.G."/>
            <person name="Elshahawi S."/>
            <person name="Hanora A."/>
            <person name="Schmidt E.W."/>
            <person name="Haygood M.G."/>
            <person name="Posfai J."/>
            <person name="Benner J."/>
            <person name="Madinger C."/>
            <person name="Nove J."/>
            <person name="Anton B."/>
            <person name="Chaudhary K."/>
            <person name="Foster J."/>
            <person name="Holman A."/>
            <person name="Kumar S."/>
            <person name="Lessard P.A."/>
            <person name="Luyten Y.A."/>
            <person name="Slatko B."/>
            <person name="Wood N."/>
            <person name="Wu B."/>
            <person name="Teplitski M."/>
            <person name="Mougous J.D."/>
            <person name="Ward N."/>
            <person name="Eisen J.A."/>
            <person name="Badger J.H."/>
            <person name="Distel D.L."/>
        </authorList>
    </citation>
    <scope>NUCLEOTIDE SEQUENCE [LARGE SCALE GENOMIC DNA]</scope>
    <source>
        <strain evidence="5">ATCC 39867 / T7901</strain>
    </source>
</reference>
<dbReference type="AlphaFoldDB" id="C6AQY8"/>
<name>C6AQY8_TERTT</name>
<dbReference type="KEGG" id="ttu:TERTU_0179"/>
<keyword evidence="4" id="KW-0449">Lipoprotein</keyword>
<sequence length="221" mass="24802">MKKIISGLLAALLISGCSSSPTVTSIPVSEGDIEGFYEVLNLRQFDSVFIRSSDALQGYSAAVFADLDLANLEIDRSRLRANSEKWRFDRRDRQRMEEQFAEQLALLFAGKSVHLTQAASPGTGVLTIEFALTRYKPNAPKDALQDRPVGRTYITEGAGRLYMQARVRDSVSGELLALFEDDRELGQEWEEDNRVNNARRFEQGLGLWLRRLDAAIADLQT</sequence>
<gene>
    <name evidence="4" type="ordered locus">TERTU_0179</name>
</gene>
<evidence type="ECO:0000256" key="2">
    <source>
        <dbReference type="ARBA" id="ARBA00022729"/>
    </source>
</evidence>
<keyword evidence="5" id="KW-1185">Reference proteome</keyword>
<feature type="chain" id="PRO_5002961363" description="Type IV secretion system putative lipoprotein virB7" evidence="3">
    <location>
        <begin position="21"/>
        <end position="221"/>
    </location>
</feature>
<dbReference type="Proteomes" id="UP000009080">
    <property type="component" value="Chromosome"/>
</dbReference>
<protein>
    <recommendedName>
        <fullName evidence="1">Type IV secretion system putative lipoprotein virB7</fullName>
    </recommendedName>
</protein>
<dbReference type="HOGENOM" id="CLU_100511_0_0_6"/>
<evidence type="ECO:0000313" key="4">
    <source>
        <dbReference type="EMBL" id="ACS93530.1"/>
    </source>
</evidence>
<dbReference type="eggNOG" id="ENOG5032BX1">
    <property type="taxonomic scope" value="Bacteria"/>
</dbReference>